<dbReference type="Pfam" id="PF24883">
    <property type="entry name" value="NPHP3_N"/>
    <property type="match status" value="1"/>
</dbReference>
<evidence type="ECO:0000259" key="2">
    <source>
        <dbReference type="Pfam" id="PF24883"/>
    </source>
</evidence>
<evidence type="ECO:0000256" key="1">
    <source>
        <dbReference type="ARBA" id="ARBA00022737"/>
    </source>
</evidence>
<evidence type="ECO:0000313" key="4">
    <source>
        <dbReference type="Proteomes" id="UP001365128"/>
    </source>
</evidence>
<dbReference type="InterPro" id="IPR027417">
    <property type="entry name" value="P-loop_NTPase"/>
</dbReference>
<dbReference type="InterPro" id="IPR056884">
    <property type="entry name" value="NPHP3-like_N"/>
</dbReference>
<name>A0ABR1LRW0_9PEZI</name>
<dbReference type="Gene3D" id="3.40.50.300">
    <property type="entry name" value="P-loop containing nucleotide triphosphate hydrolases"/>
    <property type="match status" value="1"/>
</dbReference>
<keyword evidence="1" id="KW-0677">Repeat</keyword>
<dbReference type="Proteomes" id="UP001365128">
    <property type="component" value="Unassembled WGS sequence"/>
</dbReference>
<reference evidence="3 4" key="1">
    <citation type="submission" date="2024-04" db="EMBL/GenBank/DDBJ databases">
        <title>Phyllosticta paracitricarpa is synonymous to the EU quarantine fungus P. citricarpa based on phylogenomic analyses.</title>
        <authorList>
            <consortium name="Lawrence Berkeley National Laboratory"/>
            <person name="Van Ingen-Buijs V.A."/>
            <person name="Van Westerhoven A.C."/>
            <person name="Haridas S."/>
            <person name="Skiadas P."/>
            <person name="Martin F."/>
            <person name="Groenewald J.Z."/>
            <person name="Crous P.W."/>
            <person name="Seidl M.F."/>
        </authorList>
    </citation>
    <scope>NUCLEOTIDE SEQUENCE [LARGE SCALE GENOMIC DNA]</scope>
    <source>
        <strain evidence="3 4">CBS 122670</strain>
    </source>
</reference>
<protein>
    <recommendedName>
        <fullName evidence="2">Nephrocystin 3-like N-terminal domain-containing protein</fullName>
    </recommendedName>
</protein>
<proteinExistence type="predicted"/>
<evidence type="ECO:0000313" key="3">
    <source>
        <dbReference type="EMBL" id="KAK7536522.1"/>
    </source>
</evidence>
<keyword evidence="4" id="KW-1185">Reference proteome</keyword>
<organism evidence="3 4">
    <name type="scientific">Phyllosticta citricarpa</name>
    <dbReference type="NCBI Taxonomy" id="55181"/>
    <lineage>
        <taxon>Eukaryota</taxon>
        <taxon>Fungi</taxon>
        <taxon>Dikarya</taxon>
        <taxon>Ascomycota</taxon>
        <taxon>Pezizomycotina</taxon>
        <taxon>Dothideomycetes</taxon>
        <taxon>Dothideomycetes incertae sedis</taxon>
        <taxon>Botryosphaeriales</taxon>
        <taxon>Phyllostictaceae</taxon>
        <taxon>Phyllosticta</taxon>
    </lineage>
</organism>
<dbReference type="PANTHER" id="PTHR10039">
    <property type="entry name" value="AMELOGENIN"/>
    <property type="match status" value="1"/>
</dbReference>
<sequence>MQSDSPSILWLHGIPGSGKTHLVSLVIDHILKVESCTSPRGVSAFFYCARSLSELERSSPEEILRCLLKQLWSTAVDGPIREPIATMYETKKREADHTTCDPISLSVEECVAQIIAILDQTPGIKVIDALYECDPFQRHTIRGALDDVVRQSSKPIMIFASSRDNQDIIRRMGHAREVFISTVDNDNDIRDSVATEVESAVKNGRILGGSVSAELQNEIIKTLMNLWRNVPVGQFANTEHL</sequence>
<accession>A0ABR1LRW0</accession>
<dbReference type="EMBL" id="JBBPDW010000036">
    <property type="protein sequence ID" value="KAK7536522.1"/>
    <property type="molecule type" value="Genomic_DNA"/>
</dbReference>
<dbReference type="SUPFAM" id="SSF52540">
    <property type="entry name" value="P-loop containing nucleoside triphosphate hydrolases"/>
    <property type="match status" value="1"/>
</dbReference>
<feature type="domain" description="Nephrocystin 3-like N-terminal" evidence="2">
    <location>
        <begin position="3"/>
        <end position="163"/>
    </location>
</feature>
<comment type="caution">
    <text evidence="3">The sequence shown here is derived from an EMBL/GenBank/DDBJ whole genome shotgun (WGS) entry which is preliminary data.</text>
</comment>
<gene>
    <name evidence="3" type="ORF">IWX46DRAFT_262830</name>
</gene>